<name>A0A6A5T0D6_9PLEO</name>
<dbReference type="Proteomes" id="UP000800038">
    <property type="component" value="Unassembled WGS sequence"/>
</dbReference>
<gene>
    <name evidence="1" type="ORF">EJ02DRAFT_472775</name>
</gene>
<proteinExistence type="predicted"/>
<evidence type="ECO:0000313" key="1">
    <source>
        <dbReference type="EMBL" id="KAF1946003.1"/>
    </source>
</evidence>
<keyword evidence="2" id="KW-1185">Reference proteome</keyword>
<evidence type="ECO:0000313" key="2">
    <source>
        <dbReference type="Proteomes" id="UP000800038"/>
    </source>
</evidence>
<dbReference type="AlphaFoldDB" id="A0A6A5T0D6"/>
<organism evidence="1 2">
    <name type="scientific">Clathrospora elynae</name>
    <dbReference type="NCBI Taxonomy" id="706981"/>
    <lineage>
        <taxon>Eukaryota</taxon>
        <taxon>Fungi</taxon>
        <taxon>Dikarya</taxon>
        <taxon>Ascomycota</taxon>
        <taxon>Pezizomycotina</taxon>
        <taxon>Dothideomycetes</taxon>
        <taxon>Pleosporomycetidae</taxon>
        <taxon>Pleosporales</taxon>
        <taxon>Diademaceae</taxon>
        <taxon>Clathrospora</taxon>
    </lineage>
</organism>
<sequence length="163" mass="18949">MSLTFDNLNPQLGRHSTIYCSLLGQECGKCLWITPLYRGCGGDYARSDNYIFREKINAYKAILRTEVRQFMKDLAELLYPHMRTDSHYFQNSIFQGRIDAFGQSLQSLPVTNIFVAPSTHIKMRIHNYMDTCSTKLDIYRRRNSIFVRLERQIGKLDIPSDPG</sequence>
<dbReference type="EMBL" id="ML976006">
    <property type="protein sequence ID" value="KAF1946003.1"/>
    <property type="molecule type" value="Genomic_DNA"/>
</dbReference>
<reference evidence="1" key="1">
    <citation type="journal article" date="2020" name="Stud. Mycol.">
        <title>101 Dothideomycetes genomes: a test case for predicting lifestyles and emergence of pathogens.</title>
        <authorList>
            <person name="Haridas S."/>
            <person name="Albert R."/>
            <person name="Binder M."/>
            <person name="Bloem J."/>
            <person name="Labutti K."/>
            <person name="Salamov A."/>
            <person name="Andreopoulos B."/>
            <person name="Baker S."/>
            <person name="Barry K."/>
            <person name="Bills G."/>
            <person name="Bluhm B."/>
            <person name="Cannon C."/>
            <person name="Castanera R."/>
            <person name="Culley D."/>
            <person name="Daum C."/>
            <person name="Ezra D."/>
            <person name="Gonzalez J."/>
            <person name="Henrissat B."/>
            <person name="Kuo A."/>
            <person name="Liang C."/>
            <person name="Lipzen A."/>
            <person name="Lutzoni F."/>
            <person name="Magnuson J."/>
            <person name="Mondo S."/>
            <person name="Nolan M."/>
            <person name="Ohm R."/>
            <person name="Pangilinan J."/>
            <person name="Park H.-J."/>
            <person name="Ramirez L."/>
            <person name="Alfaro M."/>
            <person name="Sun H."/>
            <person name="Tritt A."/>
            <person name="Yoshinaga Y."/>
            <person name="Zwiers L.-H."/>
            <person name="Turgeon B."/>
            <person name="Goodwin S."/>
            <person name="Spatafora J."/>
            <person name="Crous P."/>
            <person name="Grigoriev I."/>
        </authorList>
    </citation>
    <scope>NUCLEOTIDE SEQUENCE</scope>
    <source>
        <strain evidence="1">CBS 161.51</strain>
    </source>
</reference>
<protein>
    <submittedName>
        <fullName evidence="1">Uncharacterized protein</fullName>
    </submittedName>
</protein>
<accession>A0A6A5T0D6</accession>